<accession>A0ABM4M4W2</accession>
<feature type="compositionally biased region" description="Polar residues" evidence="1">
    <location>
        <begin position="193"/>
        <end position="204"/>
    </location>
</feature>
<dbReference type="PANTHER" id="PTHR45784:SF5">
    <property type="entry name" value="C-TYPE LECTIN DOMAIN FAMILY 20 MEMBER A-RELATED"/>
    <property type="match status" value="1"/>
</dbReference>
<dbReference type="PROSITE" id="PS50041">
    <property type="entry name" value="C_TYPE_LECTIN_2"/>
    <property type="match status" value="1"/>
</dbReference>
<feature type="compositionally biased region" description="Low complexity" evidence="1">
    <location>
        <begin position="209"/>
        <end position="220"/>
    </location>
</feature>
<name>A0ABM4M4W2_EQUPR</name>
<dbReference type="InterPro" id="IPR016186">
    <property type="entry name" value="C-type_lectin-like/link_sf"/>
</dbReference>
<dbReference type="SUPFAM" id="SSF56436">
    <property type="entry name" value="C-type lectin-like"/>
    <property type="match status" value="1"/>
</dbReference>
<dbReference type="Proteomes" id="UP001652662">
    <property type="component" value="Chromosome 23"/>
</dbReference>
<protein>
    <submittedName>
        <fullName evidence="5">C-type lectin domain family 20 member A isoform X1</fullName>
    </submittedName>
</protein>
<reference evidence="5" key="1">
    <citation type="submission" date="2025-08" db="UniProtKB">
        <authorList>
            <consortium name="RefSeq"/>
        </authorList>
    </citation>
    <scope>IDENTIFICATION</scope>
    <source>
        <tissue evidence="5">Blood</tissue>
    </source>
</reference>
<evidence type="ECO:0000256" key="1">
    <source>
        <dbReference type="SAM" id="MobiDB-lite"/>
    </source>
</evidence>
<proteinExistence type="predicted"/>
<evidence type="ECO:0000256" key="2">
    <source>
        <dbReference type="SAM" id="SignalP"/>
    </source>
</evidence>
<evidence type="ECO:0000313" key="5">
    <source>
        <dbReference type="RefSeq" id="XP_070447735.1"/>
    </source>
</evidence>
<dbReference type="Pfam" id="PF00059">
    <property type="entry name" value="Lectin_C"/>
    <property type="match status" value="1"/>
</dbReference>
<dbReference type="Gene3D" id="3.10.100.10">
    <property type="entry name" value="Mannose-Binding Protein A, subunit A"/>
    <property type="match status" value="1"/>
</dbReference>
<feature type="compositionally biased region" description="Pro residues" evidence="1">
    <location>
        <begin position="287"/>
        <end position="301"/>
    </location>
</feature>
<feature type="region of interest" description="Disordered" evidence="1">
    <location>
        <begin position="193"/>
        <end position="377"/>
    </location>
</feature>
<dbReference type="RefSeq" id="XP_070447735.1">
    <property type="nucleotide sequence ID" value="XM_070591634.1"/>
</dbReference>
<dbReference type="PANTHER" id="PTHR45784">
    <property type="entry name" value="C-TYPE LECTIN DOMAIN FAMILY 20 MEMBER A-RELATED"/>
    <property type="match status" value="1"/>
</dbReference>
<sequence>MPASAGGGEPVLRSMLAWALLLSLRAAAAAMGNRIFTGPALRLTTSPKPAVIQIGGQTFTRFDRGMTWLAALQYCRSHQTDLADLQTVIDEADREALKSITSDTEAWIGLYFNAASRSLSWSSDLGASIPHWLQVPEFWPGLCAGLRIFARYAPRVSSDVCSALKPFICFYNASTGHRESAALPQLFYAPSSDVTAGTTPSPRTGSGPGTRAPRASASAGPGEGPQGPPGIGPSATSGPAPPGRVSGPQDVSGTALASASSPAAVPASPEHLVTEGRPVSSREATPRAPPPAPPAAPPVPPGRRRPRARPRPAGAAAPGLREAFWGQKEDPGGLPAQGARRRPREAPRALSGRPRARPQARRALGAGPALKQRMALI</sequence>
<dbReference type="InterPro" id="IPR001304">
    <property type="entry name" value="C-type_lectin-like"/>
</dbReference>
<feature type="compositionally biased region" description="Low complexity" evidence="1">
    <location>
        <begin position="361"/>
        <end position="370"/>
    </location>
</feature>
<evidence type="ECO:0000259" key="3">
    <source>
        <dbReference type="PROSITE" id="PS50041"/>
    </source>
</evidence>
<feature type="signal peptide" evidence="2">
    <location>
        <begin position="1"/>
        <end position="30"/>
    </location>
</feature>
<keyword evidence="2" id="KW-0732">Signal</keyword>
<organism evidence="4 5">
    <name type="scientific">Equus przewalskii</name>
    <name type="common">Przewalski's horse</name>
    <name type="synonym">Equus caballus przewalskii</name>
    <dbReference type="NCBI Taxonomy" id="9798"/>
    <lineage>
        <taxon>Eukaryota</taxon>
        <taxon>Metazoa</taxon>
        <taxon>Chordata</taxon>
        <taxon>Craniata</taxon>
        <taxon>Vertebrata</taxon>
        <taxon>Euteleostomi</taxon>
        <taxon>Mammalia</taxon>
        <taxon>Eutheria</taxon>
        <taxon>Laurasiatheria</taxon>
        <taxon>Perissodactyla</taxon>
        <taxon>Equidae</taxon>
        <taxon>Equus</taxon>
    </lineage>
</organism>
<feature type="compositionally biased region" description="Low complexity" evidence="1">
    <location>
        <begin position="255"/>
        <end position="269"/>
    </location>
</feature>
<feature type="chain" id="PRO_5046805392" evidence="2">
    <location>
        <begin position="31"/>
        <end position="377"/>
    </location>
</feature>
<dbReference type="InterPro" id="IPR016187">
    <property type="entry name" value="CTDL_fold"/>
</dbReference>
<evidence type="ECO:0000313" key="4">
    <source>
        <dbReference type="Proteomes" id="UP001652662"/>
    </source>
</evidence>
<keyword evidence="4" id="KW-1185">Reference proteome</keyword>
<feature type="domain" description="C-type lectin" evidence="3">
    <location>
        <begin position="54"/>
        <end position="170"/>
    </location>
</feature>
<dbReference type="GeneID" id="103552284"/>
<gene>
    <name evidence="5" type="primary">CLEC20A</name>
</gene>